<evidence type="ECO:0000259" key="12">
    <source>
        <dbReference type="PROSITE" id="PS50975"/>
    </source>
</evidence>
<sequence length="372" mass="39637">MRVLVVGEGGREHALIWALSQSPSIGAMFAAPGNAGMAQMAECIPIGSEDGESLAAFAVEQQIDLAVIGPDGALAVGVVDQMQKRGIRSFGPTQAAARIEYSKAFAKQLMIEEGVPTATYRSFSDVDEAKSYVRDQGAPIVVKADGLAAGKGVAVCHTVEEAIAAVEERMLDGVFGEAGDSVVIEEYMEGEEASVFTFTDGESLRTLVSTQDHKQIYEGDVGPNTGGMGAYAPAPLVDHVLLQEVDRTVVEPTIRALAARGCPYQGVLYTGLMINENGHKVVEFNSRFGDPETQVLLPLLKNDLLEVILAVCDGSLSDIRLDWHSKAATCVVLASEGYPGTYEKGKIITGLDELQQMDDIIPFHANTAFRDG</sequence>
<keyword evidence="7" id="KW-0067">ATP-binding</keyword>
<feature type="non-terminal residue" evidence="13">
    <location>
        <position position="372"/>
    </location>
</feature>
<dbReference type="SUPFAM" id="SSF52440">
    <property type="entry name" value="PreATP-grasp domain"/>
    <property type="match status" value="1"/>
</dbReference>
<feature type="domain" description="ATP-grasp" evidence="12">
    <location>
        <begin position="107"/>
        <end position="313"/>
    </location>
</feature>
<protein>
    <recommendedName>
        <fullName evidence="2">phosphoribosylamine--glycine ligase</fullName>
        <ecNumber evidence="2">6.3.4.13</ecNumber>
    </recommendedName>
    <alternativeName>
        <fullName evidence="10">Glycinamide ribonucleotide synthetase</fullName>
    </alternativeName>
    <alternativeName>
        <fullName evidence="11">Phosphoribosylglycinamide synthetase</fullName>
    </alternativeName>
</protein>
<dbReference type="EC" id="6.3.4.13" evidence="2"/>
<dbReference type="AlphaFoldDB" id="A0A382JMA3"/>
<proteinExistence type="inferred from homology"/>
<reference evidence="13" key="1">
    <citation type="submission" date="2018-05" db="EMBL/GenBank/DDBJ databases">
        <authorList>
            <person name="Lanie J.A."/>
            <person name="Ng W.-L."/>
            <person name="Kazmierczak K.M."/>
            <person name="Andrzejewski T.M."/>
            <person name="Davidsen T.M."/>
            <person name="Wayne K.J."/>
            <person name="Tettelin H."/>
            <person name="Glass J.I."/>
            <person name="Rusch D."/>
            <person name="Podicherti R."/>
            <person name="Tsui H.-C.T."/>
            <person name="Winkler M.E."/>
        </authorList>
    </citation>
    <scope>NUCLEOTIDE SEQUENCE</scope>
</reference>
<keyword evidence="5" id="KW-0547">Nucleotide-binding</keyword>
<dbReference type="PANTHER" id="PTHR43472:SF1">
    <property type="entry name" value="PHOSPHORIBOSYLAMINE--GLYCINE LIGASE, CHLOROPLASTIC"/>
    <property type="match status" value="1"/>
</dbReference>
<dbReference type="InterPro" id="IPR020561">
    <property type="entry name" value="PRibGlycinamid_synth_ATP-grasp"/>
</dbReference>
<dbReference type="Gene3D" id="3.40.50.20">
    <property type="match status" value="1"/>
</dbReference>
<dbReference type="Gene3D" id="3.30.1490.20">
    <property type="entry name" value="ATP-grasp fold, A domain"/>
    <property type="match status" value="1"/>
</dbReference>
<dbReference type="InterPro" id="IPR020562">
    <property type="entry name" value="PRibGlycinamide_synth_N"/>
</dbReference>
<dbReference type="PROSITE" id="PS50975">
    <property type="entry name" value="ATP_GRASP"/>
    <property type="match status" value="1"/>
</dbReference>
<evidence type="ECO:0000256" key="5">
    <source>
        <dbReference type="ARBA" id="ARBA00022741"/>
    </source>
</evidence>
<dbReference type="InterPro" id="IPR011054">
    <property type="entry name" value="Rudment_hybrid_motif"/>
</dbReference>
<dbReference type="GO" id="GO:0005524">
    <property type="term" value="F:ATP binding"/>
    <property type="evidence" value="ECO:0007669"/>
    <property type="project" value="UniProtKB-KW"/>
</dbReference>
<dbReference type="GO" id="GO:0009113">
    <property type="term" value="P:purine nucleobase biosynthetic process"/>
    <property type="evidence" value="ECO:0007669"/>
    <property type="project" value="InterPro"/>
</dbReference>
<dbReference type="FunFam" id="3.30.1490.20:FF:000006">
    <property type="entry name" value="phosphoribosylamine--glycine ligase, chloroplastic-like"/>
    <property type="match status" value="1"/>
</dbReference>
<keyword evidence="3" id="KW-0436">Ligase</keyword>
<dbReference type="SUPFAM" id="SSF51246">
    <property type="entry name" value="Rudiment single hybrid motif"/>
    <property type="match status" value="1"/>
</dbReference>
<evidence type="ECO:0000256" key="6">
    <source>
        <dbReference type="ARBA" id="ARBA00022755"/>
    </source>
</evidence>
<name>A0A382JMA3_9ZZZZ</name>
<dbReference type="SUPFAM" id="SSF56059">
    <property type="entry name" value="Glutathione synthetase ATP-binding domain-like"/>
    <property type="match status" value="1"/>
</dbReference>
<dbReference type="InterPro" id="IPR000115">
    <property type="entry name" value="PRibGlycinamide_synth"/>
</dbReference>
<dbReference type="Gene3D" id="3.90.600.10">
    <property type="entry name" value="Phosphoribosylglycinamide synthetase, C-terminal domain"/>
    <property type="match status" value="1"/>
</dbReference>
<evidence type="ECO:0000256" key="11">
    <source>
        <dbReference type="ARBA" id="ARBA00042864"/>
    </source>
</evidence>
<comment type="pathway">
    <text evidence="1">Purine metabolism; IMP biosynthesis via de novo pathway; N(1)-(5-phospho-D-ribosyl)glycinamide from 5-phospho-alpha-D-ribose 1-diphosphate: step 2/2.</text>
</comment>
<keyword evidence="8" id="KW-0464">Manganese</keyword>
<dbReference type="PROSITE" id="PS00184">
    <property type="entry name" value="GARS"/>
    <property type="match status" value="1"/>
</dbReference>
<evidence type="ECO:0000256" key="4">
    <source>
        <dbReference type="ARBA" id="ARBA00022723"/>
    </source>
</evidence>
<dbReference type="InterPro" id="IPR013815">
    <property type="entry name" value="ATP_grasp_subdomain_1"/>
</dbReference>
<dbReference type="InterPro" id="IPR016185">
    <property type="entry name" value="PreATP-grasp_dom_sf"/>
</dbReference>
<dbReference type="SMART" id="SM01209">
    <property type="entry name" value="GARS_A"/>
    <property type="match status" value="1"/>
</dbReference>
<evidence type="ECO:0000256" key="7">
    <source>
        <dbReference type="ARBA" id="ARBA00022840"/>
    </source>
</evidence>
<dbReference type="PANTHER" id="PTHR43472">
    <property type="entry name" value="PHOSPHORIBOSYLAMINE--GLYCINE LIGASE"/>
    <property type="match status" value="1"/>
</dbReference>
<dbReference type="Pfam" id="PF01071">
    <property type="entry name" value="GARS_A"/>
    <property type="match status" value="1"/>
</dbReference>
<keyword evidence="4" id="KW-0479">Metal-binding</keyword>
<accession>A0A382JMA3</accession>
<dbReference type="Pfam" id="PF02844">
    <property type="entry name" value="GARS_N"/>
    <property type="match status" value="1"/>
</dbReference>
<dbReference type="FunFam" id="3.30.470.20:FF:000018">
    <property type="entry name" value="Trifunctional purine biosynthetic protein adenosine-3"/>
    <property type="match status" value="1"/>
</dbReference>
<evidence type="ECO:0000256" key="1">
    <source>
        <dbReference type="ARBA" id="ARBA00005174"/>
    </source>
</evidence>
<evidence type="ECO:0000256" key="10">
    <source>
        <dbReference type="ARBA" id="ARBA00042242"/>
    </source>
</evidence>
<dbReference type="SMART" id="SM01210">
    <property type="entry name" value="GARS_C"/>
    <property type="match status" value="1"/>
</dbReference>
<dbReference type="GO" id="GO:0046872">
    <property type="term" value="F:metal ion binding"/>
    <property type="evidence" value="ECO:0007669"/>
    <property type="project" value="UniProtKB-KW"/>
</dbReference>
<evidence type="ECO:0000256" key="2">
    <source>
        <dbReference type="ARBA" id="ARBA00013255"/>
    </source>
</evidence>
<evidence type="ECO:0000256" key="3">
    <source>
        <dbReference type="ARBA" id="ARBA00022598"/>
    </source>
</evidence>
<comment type="similarity">
    <text evidence="9">Belongs to the GARS family.</text>
</comment>
<dbReference type="InterPro" id="IPR020559">
    <property type="entry name" value="PRibGlycinamide_synth_CS"/>
</dbReference>
<dbReference type="Pfam" id="PF02843">
    <property type="entry name" value="GARS_C"/>
    <property type="match status" value="1"/>
</dbReference>
<dbReference type="NCBIfam" id="TIGR00877">
    <property type="entry name" value="purD"/>
    <property type="match status" value="1"/>
</dbReference>
<evidence type="ECO:0000313" key="13">
    <source>
        <dbReference type="EMBL" id="SVC12876.1"/>
    </source>
</evidence>
<organism evidence="13">
    <name type="scientific">marine metagenome</name>
    <dbReference type="NCBI Taxonomy" id="408172"/>
    <lineage>
        <taxon>unclassified sequences</taxon>
        <taxon>metagenomes</taxon>
        <taxon>ecological metagenomes</taxon>
    </lineage>
</organism>
<dbReference type="Gene3D" id="3.30.470.20">
    <property type="entry name" value="ATP-grasp fold, B domain"/>
    <property type="match status" value="1"/>
</dbReference>
<keyword evidence="6" id="KW-0658">Purine biosynthesis</keyword>
<dbReference type="GO" id="GO:0004637">
    <property type="term" value="F:phosphoribosylamine-glycine ligase activity"/>
    <property type="evidence" value="ECO:0007669"/>
    <property type="project" value="UniProtKB-EC"/>
</dbReference>
<dbReference type="HAMAP" id="MF_00138">
    <property type="entry name" value="GARS"/>
    <property type="match status" value="1"/>
</dbReference>
<dbReference type="InterPro" id="IPR011761">
    <property type="entry name" value="ATP-grasp"/>
</dbReference>
<gene>
    <name evidence="13" type="ORF">METZ01_LOCUS265730</name>
</gene>
<dbReference type="UniPathway" id="UPA00074">
    <property type="reaction ID" value="UER00125"/>
</dbReference>
<dbReference type="InterPro" id="IPR020560">
    <property type="entry name" value="PRibGlycinamide_synth_C-dom"/>
</dbReference>
<dbReference type="GO" id="GO:0006189">
    <property type="term" value="P:'de novo' IMP biosynthetic process"/>
    <property type="evidence" value="ECO:0007669"/>
    <property type="project" value="UniProtKB-UniPathway"/>
</dbReference>
<dbReference type="EMBL" id="UINC01075058">
    <property type="protein sequence ID" value="SVC12876.1"/>
    <property type="molecule type" value="Genomic_DNA"/>
</dbReference>
<evidence type="ECO:0000256" key="9">
    <source>
        <dbReference type="ARBA" id="ARBA00038345"/>
    </source>
</evidence>
<dbReference type="InterPro" id="IPR037123">
    <property type="entry name" value="PRibGlycinamide_synth_C_sf"/>
</dbReference>
<evidence type="ECO:0000256" key="8">
    <source>
        <dbReference type="ARBA" id="ARBA00023211"/>
    </source>
</evidence>